<name>A0A6F9DA67_9ASCI</name>
<proteinExistence type="evidence at transcript level"/>
<dbReference type="EMBL" id="LR784482">
    <property type="protein sequence ID" value="CAB3237646.1"/>
    <property type="molecule type" value="mRNA"/>
</dbReference>
<dbReference type="SUPFAM" id="SSF51735">
    <property type="entry name" value="NAD(P)-binding Rossmann-fold domains"/>
    <property type="match status" value="1"/>
</dbReference>
<dbReference type="Pfam" id="PF00106">
    <property type="entry name" value="adh_short"/>
    <property type="match status" value="1"/>
</dbReference>
<dbReference type="InterPro" id="IPR036291">
    <property type="entry name" value="NAD(P)-bd_dom_sf"/>
</dbReference>
<dbReference type="PRINTS" id="PR00081">
    <property type="entry name" value="GDHRDH"/>
</dbReference>
<organism evidence="1">
    <name type="scientific">Phallusia mammillata</name>
    <dbReference type="NCBI Taxonomy" id="59560"/>
    <lineage>
        <taxon>Eukaryota</taxon>
        <taxon>Metazoa</taxon>
        <taxon>Chordata</taxon>
        <taxon>Tunicata</taxon>
        <taxon>Ascidiacea</taxon>
        <taxon>Phlebobranchia</taxon>
        <taxon>Ascidiidae</taxon>
        <taxon>Phallusia</taxon>
    </lineage>
</organism>
<accession>A0A6F9DA67</accession>
<dbReference type="PANTHER" id="PTHR44147">
    <property type="entry name" value="DEHYDROGENASE/REDUCTASE SDR FAMILY MEMBER 1"/>
    <property type="match status" value="1"/>
</dbReference>
<reference evidence="1" key="1">
    <citation type="submission" date="2020-04" db="EMBL/GenBank/DDBJ databases">
        <authorList>
            <person name="Neveu A P."/>
        </authorList>
    </citation>
    <scope>NUCLEOTIDE SEQUENCE</scope>
    <source>
        <tissue evidence="1">Whole embryo</tissue>
    </source>
</reference>
<evidence type="ECO:0000313" key="1">
    <source>
        <dbReference type="EMBL" id="CAB3237646.1"/>
    </source>
</evidence>
<dbReference type="AlphaFoldDB" id="A0A6F9DA67"/>
<dbReference type="Gene3D" id="3.40.50.720">
    <property type="entry name" value="NAD(P)-binding Rossmann-like Domain"/>
    <property type="match status" value="1"/>
</dbReference>
<protein>
    <submittedName>
        <fullName evidence="1">Dehydrogenase/reductase SDR family member 1-like</fullName>
    </submittedName>
</protein>
<dbReference type="InterPro" id="IPR002347">
    <property type="entry name" value="SDR_fam"/>
</dbReference>
<dbReference type="PANTHER" id="PTHR44147:SF2">
    <property type="entry name" value="DEHYDROGENASE_REDUCTASE SDR FAMILY MEMBER 1"/>
    <property type="match status" value="1"/>
</dbReference>
<gene>
    <name evidence="1" type="primary">Dhrs1-001</name>
</gene>
<sequence>MPNLRDMVCLVTGASRGVGKGTAMQLADNGATCYITGRSLDRLVSVQEEARENGLSGKVVPVQCDHANDREVEELFELIARENNGRLDLLVNNATAANAWAFEHSDECFWDQPLDSWDIMNRVGLRNNYLCAVHASRLMVKQRRGLIVNISSIAGVSVQTPVLSVCKVGLDRMAWDCAQDLKKYDVACISFWPGLVRTEMVQEAKDAFIARSKTFAWIYEHSESSQFTGRCISHLLVDPDLMKKTGKILLSSDVAADFNFKDVDGRSPVSMRSIKSIVGSGGSTGLAECIPECFKLPLWLFTSMATLVKQLPKQTSRYE</sequence>